<feature type="region of interest" description="Disordered" evidence="1">
    <location>
        <begin position="138"/>
        <end position="207"/>
    </location>
</feature>
<gene>
    <name evidence="3" type="ORF">LshimejAT787_1200620</name>
</gene>
<feature type="signal peptide" evidence="2">
    <location>
        <begin position="1"/>
        <end position="21"/>
    </location>
</feature>
<keyword evidence="4" id="KW-1185">Reference proteome</keyword>
<evidence type="ECO:0000256" key="2">
    <source>
        <dbReference type="SAM" id="SignalP"/>
    </source>
</evidence>
<comment type="caution">
    <text evidence="3">The sequence shown here is derived from an EMBL/GenBank/DDBJ whole genome shotgun (WGS) entry which is preliminary data.</text>
</comment>
<proteinExistence type="predicted"/>
<evidence type="ECO:0000313" key="3">
    <source>
        <dbReference type="EMBL" id="GLB42613.1"/>
    </source>
</evidence>
<evidence type="ECO:0008006" key="5">
    <source>
        <dbReference type="Google" id="ProtNLM"/>
    </source>
</evidence>
<feature type="compositionally biased region" description="Low complexity" evidence="1">
    <location>
        <begin position="154"/>
        <end position="166"/>
    </location>
</feature>
<protein>
    <recommendedName>
        <fullName evidence="5">Extracellular membrane protein CFEM domain-containing protein</fullName>
    </recommendedName>
</protein>
<evidence type="ECO:0000313" key="4">
    <source>
        <dbReference type="Proteomes" id="UP001063166"/>
    </source>
</evidence>
<name>A0A9P3PV58_LYOSH</name>
<evidence type="ECO:0000256" key="1">
    <source>
        <dbReference type="SAM" id="MobiDB-lite"/>
    </source>
</evidence>
<keyword evidence="2" id="KW-0732">Signal</keyword>
<dbReference type="OrthoDB" id="3066923at2759"/>
<feature type="compositionally biased region" description="Polar residues" evidence="1">
    <location>
        <begin position="138"/>
        <end position="153"/>
    </location>
</feature>
<dbReference type="AlphaFoldDB" id="A0A9P3PV58"/>
<dbReference type="EMBL" id="BRPK01000012">
    <property type="protein sequence ID" value="GLB42613.1"/>
    <property type="molecule type" value="Genomic_DNA"/>
</dbReference>
<feature type="compositionally biased region" description="Polar residues" evidence="1">
    <location>
        <begin position="168"/>
        <end position="180"/>
    </location>
</feature>
<reference evidence="3" key="1">
    <citation type="submission" date="2022-07" db="EMBL/GenBank/DDBJ databases">
        <title>The genome of Lyophyllum shimeji provides insight into the initial evolution of ectomycorrhizal fungal genome.</title>
        <authorList>
            <person name="Kobayashi Y."/>
            <person name="Shibata T."/>
            <person name="Hirakawa H."/>
            <person name="Shigenobu S."/>
            <person name="Nishiyama T."/>
            <person name="Yamada A."/>
            <person name="Hasebe M."/>
            <person name="Kawaguchi M."/>
        </authorList>
    </citation>
    <scope>NUCLEOTIDE SEQUENCE</scope>
    <source>
        <strain evidence="3">AT787</strain>
    </source>
</reference>
<accession>A0A9P3PV58</accession>
<feature type="chain" id="PRO_5040292902" description="Extracellular membrane protein CFEM domain-containing protein" evidence="2">
    <location>
        <begin position="22"/>
        <end position="227"/>
    </location>
</feature>
<dbReference type="Proteomes" id="UP001063166">
    <property type="component" value="Unassembled WGS sequence"/>
</dbReference>
<organism evidence="3 4">
    <name type="scientific">Lyophyllum shimeji</name>
    <name type="common">Hon-shimeji</name>
    <name type="synonym">Tricholoma shimeji</name>
    <dbReference type="NCBI Taxonomy" id="47721"/>
    <lineage>
        <taxon>Eukaryota</taxon>
        <taxon>Fungi</taxon>
        <taxon>Dikarya</taxon>
        <taxon>Basidiomycota</taxon>
        <taxon>Agaricomycotina</taxon>
        <taxon>Agaricomycetes</taxon>
        <taxon>Agaricomycetidae</taxon>
        <taxon>Agaricales</taxon>
        <taxon>Tricholomatineae</taxon>
        <taxon>Lyophyllaceae</taxon>
        <taxon>Lyophyllum</taxon>
    </lineage>
</organism>
<sequence length="227" mass="23055">MLPSMFQFILPALVLVTHASAATLAPRSIHELLTRQSTFDPNTIPAQCRDTCGILISTVASCQSSTQPSCGCSATEERGFVNCLNCILGVGTPSQEVIDNTQAFVDQYVIVCNRAGVPLPATTIRGGVSEITSTLAPGASATNTAGRPTSGSLTRTVTPPTSVPVPQATFTGLDPTQTETGGAGAAPPSPSSGPSNPLAGLNSASRTRGRQTAGAAVAVAVVLVVFF</sequence>